<proteinExistence type="predicted"/>
<dbReference type="AlphaFoldDB" id="A0A540N7N4"/>
<accession>A0A540N7N4</accession>
<dbReference type="EMBL" id="VIEB01000092">
    <property type="protein sequence ID" value="TQE07074.1"/>
    <property type="molecule type" value="Genomic_DNA"/>
</dbReference>
<dbReference type="Proteomes" id="UP000315295">
    <property type="component" value="Unassembled WGS sequence"/>
</dbReference>
<evidence type="ECO:0000313" key="1">
    <source>
        <dbReference type="EMBL" id="TQE07074.1"/>
    </source>
</evidence>
<gene>
    <name evidence="1" type="ORF">C1H46_007342</name>
</gene>
<keyword evidence="2" id="KW-1185">Reference proteome</keyword>
<sequence length="83" mass="9566">MKCGLGEPSFSQWRYCYKMRPAKSSIGYDECACRSEKVRIVFVLKKAIKLSGQELADAKKVLKVPKEDRHLDKLLPLFQKYGL</sequence>
<protein>
    <submittedName>
        <fullName evidence="1">Uncharacterized protein</fullName>
    </submittedName>
</protein>
<comment type="caution">
    <text evidence="1">The sequence shown here is derived from an EMBL/GenBank/DDBJ whole genome shotgun (WGS) entry which is preliminary data.</text>
</comment>
<evidence type="ECO:0000313" key="2">
    <source>
        <dbReference type="Proteomes" id="UP000315295"/>
    </source>
</evidence>
<organism evidence="1 2">
    <name type="scientific">Malus baccata</name>
    <name type="common">Siberian crab apple</name>
    <name type="synonym">Pyrus baccata</name>
    <dbReference type="NCBI Taxonomy" id="106549"/>
    <lineage>
        <taxon>Eukaryota</taxon>
        <taxon>Viridiplantae</taxon>
        <taxon>Streptophyta</taxon>
        <taxon>Embryophyta</taxon>
        <taxon>Tracheophyta</taxon>
        <taxon>Spermatophyta</taxon>
        <taxon>Magnoliopsida</taxon>
        <taxon>eudicotyledons</taxon>
        <taxon>Gunneridae</taxon>
        <taxon>Pentapetalae</taxon>
        <taxon>rosids</taxon>
        <taxon>fabids</taxon>
        <taxon>Rosales</taxon>
        <taxon>Rosaceae</taxon>
        <taxon>Amygdaloideae</taxon>
        <taxon>Maleae</taxon>
        <taxon>Malus</taxon>
    </lineage>
</organism>
<name>A0A540N7N4_MALBA</name>
<reference evidence="1 2" key="1">
    <citation type="journal article" date="2019" name="G3 (Bethesda)">
        <title>Sequencing of a Wild Apple (Malus baccata) Genome Unravels the Differences Between Cultivated and Wild Apple Species Regarding Disease Resistance and Cold Tolerance.</title>
        <authorList>
            <person name="Chen X."/>
        </authorList>
    </citation>
    <scope>NUCLEOTIDE SEQUENCE [LARGE SCALE GENOMIC DNA]</scope>
    <source>
        <strain evidence="2">cv. Shandingzi</strain>
        <tissue evidence="1">Leaves</tissue>
    </source>
</reference>